<gene>
    <name evidence="1" type="ORF">KXQ929_LOCUS52254</name>
</gene>
<organism evidence="1 2">
    <name type="scientific">Adineta steineri</name>
    <dbReference type="NCBI Taxonomy" id="433720"/>
    <lineage>
        <taxon>Eukaryota</taxon>
        <taxon>Metazoa</taxon>
        <taxon>Spiralia</taxon>
        <taxon>Gnathifera</taxon>
        <taxon>Rotifera</taxon>
        <taxon>Eurotatoria</taxon>
        <taxon>Bdelloidea</taxon>
        <taxon>Adinetida</taxon>
        <taxon>Adinetidae</taxon>
        <taxon>Adineta</taxon>
    </lineage>
</organism>
<name>A0A820QFT4_9BILA</name>
<proteinExistence type="predicted"/>
<feature type="non-terminal residue" evidence="1">
    <location>
        <position position="1"/>
    </location>
</feature>
<evidence type="ECO:0000313" key="2">
    <source>
        <dbReference type="Proteomes" id="UP000663868"/>
    </source>
</evidence>
<dbReference type="EMBL" id="CAJOBB010027313">
    <property type="protein sequence ID" value="CAF4422102.1"/>
    <property type="molecule type" value="Genomic_DNA"/>
</dbReference>
<accession>A0A820QFT4</accession>
<sequence>AILAELGIGQNQPQSV</sequence>
<evidence type="ECO:0000313" key="1">
    <source>
        <dbReference type="EMBL" id="CAF4422102.1"/>
    </source>
</evidence>
<reference evidence="1" key="1">
    <citation type="submission" date="2021-02" db="EMBL/GenBank/DDBJ databases">
        <authorList>
            <person name="Nowell W R."/>
        </authorList>
    </citation>
    <scope>NUCLEOTIDE SEQUENCE</scope>
</reference>
<comment type="caution">
    <text evidence="1">The sequence shown here is derived from an EMBL/GenBank/DDBJ whole genome shotgun (WGS) entry which is preliminary data.</text>
</comment>
<dbReference type="AlphaFoldDB" id="A0A820QFT4"/>
<dbReference type="Proteomes" id="UP000663868">
    <property type="component" value="Unassembled WGS sequence"/>
</dbReference>
<protein>
    <submittedName>
        <fullName evidence="1">Uncharacterized protein</fullName>
    </submittedName>
</protein>